<reference evidence="3" key="1">
    <citation type="journal article" date="2019" name="bioRxiv">
        <title>Genomics, evolutionary history and diagnostics of the Alternaria alternata species group including apple and Asian pear pathotypes.</title>
        <authorList>
            <person name="Armitage A.D."/>
            <person name="Cockerton H.M."/>
            <person name="Sreenivasaprasad S."/>
            <person name="Woodhall J.W."/>
            <person name="Lane C.R."/>
            <person name="Harrison R.J."/>
            <person name="Clarkson J.P."/>
        </authorList>
    </citation>
    <scope>NUCLEOTIDE SEQUENCE [LARGE SCALE GENOMIC DNA]</scope>
    <source>
        <strain evidence="3">FERA 1177</strain>
    </source>
</reference>
<dbReference type="PANTHER" id="PTHR24148:SF64">
    <property type="entry name" value="HETEROKARYON INCOMPATIBILITY DOMAIN-CONTAINING PROTEIN"/>
    <property type="match status" value="1"/>
</dbReference>
<evidence type="ECO:0000259" key="1">
    <source>
        <dbReference type="Pfam" id="PF06985"/>
    </source>
</evidence>
<proteinExistence type="predicted"/>
<dbReference type="Pfam" id="PF06985">
    <property type="entry name" value="HET"/>
    <property type="match status" value="1"/>
</dbReference>
<dbReference type="VEuPathDB" id="FungiDB:CC77DRAFT_386358"/>
<dbReference type="PANTHER" id="PTHR24148">
    <property type="entry name" value="ANKYRIN REPEAT DOMAIN-CONTAINING PROTEIN 39 HOMOLOG-RELATED"/>
    <property type="match status" value="1"/>
</dbReference>
<name>A0A4V1WRP9_ALTAL</name>
<evidence type="ECO:0000313" key="3">
    <source>
        <dbReference type="Proteomes" id="UP000291422"/>
    </source>
</evidence>
<dbReference type="InterPro" id="IPR010730">
    <property type="entry name" value="HET"/>
</dbReference>
<comment type="caution">
    <text evidence="2">The sequence shown here is derived from an EMBL/GenBank/DDBJ whole genome shotgun (WGS) entry which is preliminary data.</text>
</comment>
<feature type="domain" description="Heterokaryon incompatibility" evidence="1">
    <location>
        <begin position="78"/>
        <end position="243"/>
    </location>
</feature>
<dbReference type="AlphaFoldDB" id="A0A4V1WRP9"/>
<sequence length="424" mass="49053">MERDSHRTLRAIHGSRENLVASIKDIQAKALVEVVDDDAPLNLRFITPYQLSTDWPTDENCSQYALTLPGELPPGQEYISVSYTWAHLQEIDASKPIPDYCIKDRATPDAPFRPINCPTMVFHRAWCFARARNIPYVWIDQECIYQENAEDKQRHLQIMDRIYKKSKWTVAVLSTEVPDAMLSALPLITIRDHEERPWDFHFENWPDGVDIRPLYDEFRKHAAKIMRSILSDRWFTRAWTFQERRCASTCVLLAPVGNKSDVAAQLPLDWIGNDVSFTFPHMSRLFLLHSTDFPSSTDDERFFLNSFLQEESDSIALAAYLLLFVTMERCDNLVCSDRLTIFANVCSFPYKLDSTILNDAKYSYSTCMMALMMVNEMILDKAPYGTRGIDISELNLDKPIVMALQELYVTGKADEFLANWLKRR</sequence>
<dbReference type="InterPro" id="IPR052895">
    <property type="entry name" value="HetReg/Transcr_Mod"/>
</dbReference>
<protein>
    <recommendedName>
        <fullName evidence="1">Heterokaryon incompatibility domain-containing protein</fullName>
    </recommendedName>
</protein>
<organism evidence="2 3">
    <name type="scientific">Alternaria alternata</name>
    <name type="common">Alternaria rot fungus</name>
    <name type="synonym">Torula alternata</name>
    <dbReference type="NCBI Taxonomy" id="5599"/>
    <lineage>
        <taxon>Eukaryota</taxon>
        <taxon>Fungi</taxon>
        <taxon>Dikarya</taxon>
        <taxon>Ascomycota</taxon>
        <taxon>Pezizomycotina</taxon>
        <taxon>Dothideomycetes</taxon>
        <taxon>Pleosporomycetidae</taxon>
        <taxon>Pleosporales</taxon>
        <taxon>Pleosporineae</taxon>
        <taxon>Pleosporaceae</taxon>
        <taxon>Alternaria</taxon>
        <taxon>Alternaria sect. Alternaria</taxon>
        <taxon>Alternaria alternata complex</taxon>
    </lineage>
</organism>
<gene>
    <name evidence="2" type="ORF">AA0117_g6318</name>
</gene>
<evidence type="ECO:0000313" key="2">
    <source>
        <dbReference type="EMBL" id="RYN75423.1"/>
    </source>
</evidence>
<accession>A0A4V1WRP9</accession>
<dbReference type="EMBL" id="PDXD01000014">
    <property type="protein sequence ID" value="RYN75423.1"/>
    <property type="molecule type" value="Genomic_DNA"/>
</dbReference>
<dbReference type="Proteomes" id="UP000291422">
    <property type="component" value="Unassembled WGS sequence"/>
</dbReference>